<reference evidence="2" key="1">
    <citation type="submission" date="2022-10" db="EMBL/GenBank/DDBJ databases">
        <title>Culturing micro-colonial fungi from biological soil crusts in the Mojave desert and describing Neophaeococcomyces mojavensis, and introducing the new genera and species Taxawa tesnikishii.</title>
        <authorList>
            <person name="Kurbessoian T."/>
            <person name="Stajich J.E."/>
        </authorList>
    </citation>
    <scope>NUCLEOTIDE SEQUENCE</scope>
    <source>
        <strain evidence="2">TK_35</strain>
    </source>
</reference>
<dbReference type="Gene3D" id="1.20.1600.10">
    <property type="entry name" value="Outer membrane efflux proteins (OEP)"/>
    <property type="match status" value="1"/>
</dbReference>
<dbReference type="InterPro" id="IPR003423">
    <property type="entry name" value="OMP_efflux"/>
</dbReference>
<feature type="coiled-coil region" evidence="1">
    <location>
        <begin position="388"/>
        <end position="415"/>
    </location>
</feature>
<evidence type="ECO:0000256" key="1">
    <source>
        <dbReference type="SAM" id="Coils"/>
    </source>
</evidence>
<keyword evidence="1" id="KW-0175">Coiled coil</keyword>
<name>A0AA38XS87_9EURO</name>
<dbReference type="Pfam" id="PF02321">
    <property type="entry name" value="OEP"/>
    <property type="match status" value="2"/>
</dbReference>
<dbReference type="InterPro" id="IPR010131">
    <property type="entry name" value="MdtP/NodT-like"/>
</dbReference>
<dbReference type="GO" id="GO:0015562">
    <property type="term" value="F:efflux transmembrane transporter activity"/>
    <property type="evidence" value="ECO:0007669"/>
    <property type="project" value="InterPro"/>
</dbReference>
<dbReference type="NCBIfam" id="TIGR01845">
    <property type="entry name" value="outer_NodT"/>
    <property type="match status" value="1"/>
</dbReference>
<dbReference type="PANTHER" id="PTHR30203">
    <property type="entry name" value="OUTER MEMBRANE CATION EFFLUX PROTEIN"/>
    <property type="match status" value="1"/>
</dbReference>
<protein>
    <recommendedName>
        <fullName evidence="3">NodT family efflux transporter outer membrane factor (OMF) lipoprotein</fullName>
    </recommendedName>
</protein>
<comment type="caution">
    <text evidence="2">The sequence shown here is derived from an EMBL/GenBank/DDBJ whole genome shotgun (WGS) entry which is preliminary data.</text>
</comment>
<evidence type="ECO:0008006" key="3">
    <source>
        <dbReference type="Google" id="ProtNLM"/>
    </source>
</evidence>
<dbReference type="GO" id="GO:0016020">
    <property type="term" value="C:membrane"/>
    <property type="evidence" value="ECO:0007669"/>
    <property type="project" value="InterPro"/>
</dbReference>
<sequence length="452" mass="47549">MTVVDNDAITGAPAVPRWWRLYGDATLDALVIQALENNRDLRVASANLQSAYAVLREREGDRLPTTTVSSDVGYGSTMSDQIAAALEQTEVRTGQRYGAGFATGWSLDLFGRIARSIQAARADAEAIQATEDSVRVVVAAETTRAYVESCGYASRADIAHRSLALVSRSMALKTAQRDAGDATSLDVARAAALVEQTRAAIPALEAGRQNALYALAVLTGRTPDDLPADATSCAAVPQLDTPLPIGDVTTLLQRRPDIREAQRRLEASTARIGVATASLYPTVSILGTVASSAPTPGGLTDHGSIAWSLGPALSWRFPNSSAARAQIADAEAQEHAALARFDAVILATLKDVKQALATYQAALRQHAALKTAAVQSGEALRLVQVGRHAGAASELDVLEAERRDVEAQAMAASAEAEIAADQIALFRSLGGGWEQAPAVHLPTITRSDDAAR</sequence>
<dbReference type="EMBL" id="JAPDRN010000128">
    <property type="protein sequence ID" value="KAJ9619991.1"/>
    <property type="molecule type" value="Genomic_DNA"/>
</dbReference>
<gene>
    <name evidence="2" type="ORF">H2204_012416</name>
</gene>
<dbReference type="Gene3D" id="2.20.200.10">
    <property type="entry name" value="Outer membrane efflux proteins (OEP)"/>
    <property type="match status" value="1"/>
</dbReference>
<dbReference type="SUPFAM" id="SSF56954">
    <property type="entry name" value="Outer membrane efflux proteins (OEP)"/>
    <property type="match status" value="1"/>
</dbReference>
<accession>A0AA38XS87</accession>
<proteinExistence type="predicted"/>
<dbReference type="AlphaFoldDB" id="A0AA38XS87"/>
<organism evidence="2">
    <name type="scientific">Knufia peltigerae</name>
    <dbReference type="NCBI Taxonomy" id="1002370"/>
    <lineage>
        <taxon>Eukaryota</taxon>
        <taxon>Fungi</taxon>
        <taxon>Dikarya</taxon>
        <taxon>Ascomycota</taxon>
        <taxon>Pezizomycotina</taxon>
        <taxon>Eurotiomycetes</taxon>
        <taxon>Chaetothyriomycetidae</taxon>
        <taxon>Chaetothyriales</taxon>
        <taxon>Trichomeriaceae</taxon>
        <taxon>Knufia</taxon>
    </lineage>
</organism>
<dbReference type="PANTHER" id="PTHR30203:SF21">
    <property type="entry name" value="OUTER MEMBRANE COMPONENT OF MULTIDRUG EFFLUX PUMP-RELATED"/>
    <property type="match status" value="1"/>
</dbReference>
<evidence type="ECO:0000313" key="2">
    <source>
        <dbReference type="EMBL" id="KAJ9619991.1"/>
    </source>
</evidence>